<evidence type="ECO:0008006" key="4">
    <source>
        <dbReference type="Google" id="ProtNLM"/>
    </source>
</evidence>
<dbReference type="Proteomes" id="UP000266067">
    <property type="component" value="Unassembled WGS sequence"/>
</dbReference>
<comment type="caution">
    <text evidence="2">The sequence shown here is derived from an EMBL/GenBank/DDBJ whole genome shotgun (WGS) entry which is preliminary data.</text>
</comment>
<gene>
    <name evidence="2" type="ORF">D2V08_03270</name>
</gene>
<dbReference type="OrthoDB" id="1341110at2"/>
<evidence type="ECO:0000256" key="1">
    <source>
        <dbReference type="SAM" id="SignalP"/>
    </source>
</evidence>
<protein>
    <recommendedName>
        <fullName evidence="4">Lipoprotein</fullName>
    </recommendedName>
</protein>
<reference evidence="2 3" key="1">
    <citation type="submission" date="2018-08" db="EMBL/GenBank/DDBJ databases">
        <title>Proposal of Muricauda 72 sp.nov. and Muricauda NH166 sp.nov., isolated from seawater.</title>
        <authorList>
            <person name="Cheng H."/>
            <person name="Wu Y.-H."/>
            <person name="Guo L.-L."/>
            <person name="Xu X.-W."/>
        </authorList>
    </citation>
    <scope>NUCLEOTIDE SEQUENCE [LARGE SCALE GENOMIC DNA]</scope>
    <source>
        <strain evidence="2 3">KCTC 22173</strain>
    </source>
</reference>
<dbReference type="PROSITE" id="PS51257">
    <property type="entry name" value="PROKAR_LIPOPROTEIN"/>
    <property type="match status" value="1"/>
</dbReference>
<sequence>MKKIINSIGLLAALITLGSCGFQKPLTSNYFNNGKKVGIIYDIDSIGVFKNGSQGLLDMALTSENRFKEPLKVVDQKINPTQKIKNTFQNAFLNRKKQIIALDHSLDYEKLDKFGKSDSKYKEYHRYDLRSLKEQGIDELLIVSVRYGLSVSDYGMIETGKDGSCYITYEIVDLDDNSLLYRDTSVGLKKIKGKWKTPPNYDNLTNAIDGAISQATDVQKTKLYK</sequence>
<feature type="chain" id="PRO_5017430518" description="Lipoprotein" evidence="1">
    <location>
        <begin position="22"/>
        <end position="225"/>
    </location>
</feature>
<evidence type="ECO:0000313" key="3">
    <source>
        <dbReference type="Proteomes" id="UP000266067"/>
    </source>
</evidence>
<organism evidence="2 3">
    <name type="scientific">Flagellimonas lutimaris</name>
    <dbReference type="NCBI Taxonomy" id="475082"/>
    <lineage>
        <taxon>Bacteria</taxon>
        <taxon>Pseudomonadati</taxon>
        <taxon>Bacteroidota</taxon>
        <taxon>Flavobacteriia</taxon>
        <taxon>Flavobacteriales</taxon>
        <taxon>Flavobacteriaceae</taxon>
        <taxon>Flagellimonas</taxon>
    </lineage>
</organism>
<feature type="signal peptide" evidence="1">
    <location>
        <begin position="1"/>
        <end position="21"/>
    </location>
</feature>
<dbReference type="RefSeq" id="WP_119606678.1">
    <property type="nucleotide sequence ID" value="NZ_QXFH01000068.1"/>
</dbReference>
<accession>A0A3A1NA34</accession>
<keyword evidence="1" id="KW-0732">Signal</keyword>
<evidence type="ECO:0000313" key="2">
    <source>
        <dbReference type="EMBL" id="RIV35980.1"/>
    </source>
</evidence>
<dbReference type="EMBL" id="QXFH01000068">
    <property type="protein sequence ID" value="RIV35980.1"/>
    <property type="molecule type" value="Genomic_DNA"/>
</dbReference>
<dbReference type="AlphaFoldDB" id="A0A3A1NA34"/>
<keyword evidence="3" id="KW-1185">Reference proteome</keyword>
<proteinExistence type="predicted"/>
<name>A0A3A1NA34_9FLAO</name>